<evidence type="ECO:0000313" key="3">
    <source>
        <dbReference type="EMBL" id="EWT04611.1"/>
    </source>
</evidence>
<protein>
    <submittedName>
        <fullName evidence="3">Regulatory protein</fullName>
    </submittedName>
</protein>
<evidence type="ECO:0000313" key="4">
    <source>
        <dbReference type="Proteomes" id="UP000019494"/>
    </source>
</evidence>
<dbReference type="AlphaFoldDB" id="W9GEJ2"/>
<dbReference type="NCBIfam" id="TIGR01764">
    <property type="entry name" value="excise"/>
    <property type="match status" value="1"/>
</dbReference>
<dbReference type="Proteomes" id="UP000019494">
    <property type="component" value="Unassembled WGS sequence"/>
</dbReference>
<dbReference type="InterPro" id="IPR010093">
    <property type="entry name" value="SinI_DNA-bd"/>
</dbReference>
<dbReference type="InterPro" id="IPR041657">
    <property type="entry name" value="HTH_17"/>
</dbReference>
<name>W9GEJ2_9MICO</name>
<feature type="region of interest" description="Disordered" evidence="1">
    <location>
        <begin position="67"/>
        <end position="89"/>
    </location>
</feature>
<organism evidence="3 4">
    <name type="scientific">Intrasporangium chromatireducens Q5-1</name>
    <dbReference type="NCBI Taxonomy" id="584657"/>
    <lineage>
        <taxon>Bacteria</taxon>
        <taxon>Bacillati</taxon>
        <taxon>Actinomycetota</taxon>
        <taxon>Actinomycetes</taxon>
        <taxon>Micrococcales</taxon>
        <taxon>Intrasporangiaceae</taxon>
        <taxon>Intrasporangium</taxon>
    </lineage>
</organism>
<dbReference type="EMBL" id="AWQS01000214">
    <property type="protein sequence ID" value="EWT04611.1"/>
    <property type="molecule type" value="Genomic_DNA"/>
</dbReference>
<dbReference type="GO" id="GO:0003677">
    <property type="term" value="F:DNA binding"/>
    <property type="evidence" value="ECO:0007669"/>
    <property type="project" value="InterPro"/>
</dbReference>
<gene>
    <name evidence="3" type="ORF">N864_08985</name>
</gene>
<feature type="compositionally biased region" description="Basic and acidic residues" evidence="1">
    <location>
        <begin position="80"/>
        <end position="89"/>
    </location>
</feature>
<proteinExistence type="predicted"/>
<reference evidence="4" key="1">
    <citation type="submission" date="2013-08" db="EMBL/GenBank/DDBJ databases">
        <title>Intrasporangium oryzae NRRL B-24470.</title>
        <authorList>
            <person name="Liu H."/>
            <person name="Wang G."/>
        </authorList>
    </citation>
    <scope>NUCLEOTIDE SEQUENCE [LARGE SCALE GENOMIC DNA]</scope>
    <source>
        <strain evidence="4">Q5-1</strain>
    </source>
</reference>
<feature type="domain" description="Helix-turn-helix" evidence="2">
    <location>
        <begin position="21"/>
        <end position="68"/>
    </location>
</feature>
<dbReference type="Pfam" id="PF12728">
    <property type="entry name" value="HTH_17"/>
    <property type="match status" value="1"/>
</dbReference>
<evidence type="ECO:0000259" key="2">
    <source>
        <dbReference type="Pfam" id="PF12728"/>
    </source>
</evidence>
<sequence length="89" mass="10312">MNDAKDTDALDALFAGLPPTLTVEEVSELLNISRQNTYAWLREGVIPGYKIGTTWRVIRDELKETMRRSANVPHRRETHRPHPEEEQED</sequence>
<evidence type="ECO:0000256" key="1">
    <source>
        <dbReference type="SAM" id="MobiDB-lite"/>
    </source>
</evidence>
<accession>W9GEJ2</accession>
<keyword evidence="4" id="KW-1185">Reference proteome</keyword>
<comment type="caution">
    <text evidence="3">The sequence shown here is derived from an EMBL/GenBank/DDBJ whole genome shotgun (WGS) entry which is preliminary data.</text>
</comment>